<accession>A0A401YWC9</accession>
<reference evidence="1 2" key="1">
    <citation type="submission" date="2018-12" db="EMBL/GenBank/DDBJ databases">
        <title>Draft genome sequence of Embleya hyalina NBRC 13850T.</title>
        <authorList>
            <person name="Komaki H."/>
            <person name="Hosoyama A."/>
            <person name="Kimura A."/>
            <person name="Ichikawa N."/>
            <person name="Tamura T."/>
        </authorList>
    </citation>
    <scope>NUCLEOTIDE SEQUENCE [LARGE SCALE GENOMIC DNA]</scope>
    <source>
        <strain evidence="1 2">NBRC 13850</strain>
    </source>
</reference>
<comment type="caution">
    <text evidence="1">The sequence shown here is derived from an EMBL/GenBank/DDBJ whole genome shotgun (WGS) entry which is preliminary data.</text>
</comment>
<evidence type="ECO:0000313" key="2">
    <source>
        <dbReference type="Proteomes" id="UP000286931"/>
    </source>
</evidence>
<dbReference type="Proteomes" id="UP000286931">
    <property type="component" value="Unassembled WGS sequence"/>
</dbReference>
<evidence type="ECO:0000313" key="1">
    <source>
        <dbReference type="EMBL" id="GCD98886.1"/>
    </source>
</evidence>
<organism evidence="1 2">
    <name type="scientific">Embleya hyalina</name>
    <dbReference type="NCBI Taxonomy" id="516124"/>
    <lineage>
        <taxon>Bacteria</taxon>
        <taxon>Bacillati</taxon>
        <taxon>Actinomycetota</taxon>
        <taxon>Actinomycetes</taxon>
        <taxon>Kitasatosporales</taxon>
        <taxon>Streptomycetaceae</taxon>
        <taxon>Embleya</taxon>
    </lineage>
</organism>
<proteinExistence type="predicted"/>
<sequence>MTHLPAHRSLRMPAPRGSAPATIPFADLVRARLRGPAHTSARIARGTWIFTATAVRVTLLGRHAVP</sequence>
<keyword evidence="2" id="KW-1185">Reference proteome</keyword>
<gene>
    <name evidence="1" type="ORF">EHYA_06597</name>
</gene>
<dbReference type="AlphaFoldDB" id="A0A401YWC9"/>
<protein>
    <submittedName>
        <fullName evidence="1">Uncharacterized protein</fullName>
    </submittedName>
</protein>
<name>A0A401YWC9_9ACTN</name>
<dbReference type="EMBL" id="BIFH01000030">
    <property type="protein sequence ID" value="GCD98886.1"/>
    <property type="molecule type" value="Genomic_DNA"/>
</dbReference>